<feature type="transmembrane region" description="Helical" evidence="1">
    <location>
        <begin position="70"/>
        <end position="88"/>
    </location>
</feature>
<feature type="transmembrane region" description="Helical" evidence="1">
    <location>
        <begin position="94"/>
        <end position="112"/>
    </location>
</feature>
<dbReference type="EMBL" id="JAKRVX010000002">
    <property type="protein sequence ID" value="MCL9816148.1"/>
    <property type="molecule type" value="Genomic_DNA"/>
</dbReference>
<gene>
    <name evidence="2" type="ORF">AArcSt2_04245</name>
</gene>
<dbReference type="Proteomes" id="UP001203207">
    <property type="component" value="Unassembled WGS sequence"/>
</dbReference>
<keyword evidence="1" id="KW-0472">Membrane</keyword>
<accession>A0AAE3K7M0</accession>
<evidence type="ECO:0000313" key="2">
    <source>
        <dbReference type="EMBL" id="MCL9816148.1"/>
    </source>
</evidence>
<reference evidence="2" key="1">
    <citation type="journal article" date="2022" name="Syst. Appl. Microbiol.">
        <title>Natronocalculus amylovorans gen. nov., sp. nov., and Natranaeroarchaeum aerophilus sp. nov., dominant culturable amylolytic natronoarchaea from hypersaline soda lakes in southwestern Siberia.</title>
        <authorList>
            <person name="Sorokin D.Y."/>
            <person name="Elcheninov A.G."/>
            <person name="Khizhniak T.V."/>
            <person name="Koenen M."/>
            <person name="Bale N.J."/>
            <person name="Damste J.S.S."/>
            <person name="Kublanov I.V."/>
        </authorList>
    </citation>
    <scope>NUCLEOTIDE SEQUENCE</scope>
    <source>
        <strain evidence="2">AArc-St2</strain>
    </source>
</reference>
<keyword evidence="1" id="KW-0812">Transmembrane</keyword>
<evidence type="ECO:0000313" key="3">
    <source>
        <dbReference type="Proteomes" id="UP001203207"/>
    </source>
</evidence>
<comment type="caution">
    <text evidence="2">The sequence shown here is derived from an EMBL/GenBank/DDBJ whole genome shotgun (WGS) entry which is preliminary data.</text>
</comment>
<feature type="transmembrane region" description="Helical" evidence="1">
    <location>
        <begin position="36"/>
        <end position="58"/>
    </location>
</feature>
<keyword evidence="1" id="KW-1133">Transmembrane helix</keyword>
<dbReference type="AlphaFoldDB" id="A0AAE3K7M0"/>
<name>A0AAE3K7M0_9EURY</name>
<protein>
    <submittedName>
        <fullName evidence="2">Uncharacterized protein</fullName>
    </submittedName>
</protein>
<organism evidence="2 3">
    <name type="scientific">Natronocalculus amylovorans</name>
    <dbReference type="NCBI Taxonomy" id="2917812"/>
    <lineage>
        <taxon>Archaea</taxon>
        <taxon>Methanobacteriati</taxon>
        <taxon>Methanobacteriota</taxon>
        <taxon>Stenosarchaea group</taxon>
        <taxon>Halobacteria</taxon>
        <taxon>Halobacteriales</taxon>
        <taxon>Haloferacaceae</taxon>
        <taxon>Natronocalculus</taxon>
    </lineage>
</organism>
<sequence length="125" mass="13250">MISSENKIIAATLLAGLCGFVLLGIIETVIGLPGQWGFVVMFLLLVLFGSILPQLYLIKTDQSVSTSSRLGVVTLVLVILAAGFSSEVTGTELTVIWGLVGISIALIVITELRKGYQQSAQNGNR</sequence>
<proteinExistence type="predicted"/>
<evidence type="ECO:0000256" key="1">
    <source>
        <dbReference type="SAM" id="Phobius"/>
    </source>
</evidence>
<keyword evidence="3" id="KW-1185">Reference proteome</keyword>
<feature type="transmembrane region" description="Helical" evidence="1">
    <location>
        <begin position="7"/>
        <end position="30"/>
    </location>
</feature>
<dbReference type="RefSeq" id="WP_250583170.1">
    <property type="nucleotide sequence ID" value="NZ_JAKRVX010000002.1"/>
</dbReference>
<reference evidence="2" key="2">
    <citation type="submission" date="2022-02" db="EMBL/GenBank/DDBJ databases">
        <authorList>
            <person name="Elcheninov A.G."/>
            <person name="Sorokin D.Y."/>
            <person name="Kublanov I.V."/>
        </authorList>
    </citation>
    <scope>NUCLEOTIDE SEQUENCE</scope>
    <source>
        <strain evidence="2">AArc-St2</strain>
    </source>
</reference>